<dbReference type="EMBL" id="LT907975">
    <property type="protein sequence ID" value="SOB59632.1"/>
    <property type="molecule type" value="Genomic_DNA"/>
</dbReference>
<dbReference type="SUPFAM" id="SSF75169">
    <property type="entry name" value="DsrEFH-like"/>
    <property type="match status" value="1"/>
</dbReference>
<dbReference type="KEGG" id="pprf:DPRO_2723"/>
<dbReference type="AlphaFoldDB" id="A0A2C8FC46"/>
<gene>
    <name evidence="1" type="ORF">DPRO_2723</name>
</gene>
<dbReference type="InterPro" id="IPR027396">
    <property type="entry name" value="DsrEFH-like"/>
</dbReference>
<name>A0A2C8FC46_9BACT</name>
<dbReference type="RefSeq" id="WP_097012482.1">
    <property type="nucleotide sequence ID" value="NZ_LT907975.1"/>
</dbReference>
<evidence type="ECO:0000313" key="1">
    <source>
        <dbReference type="EMBL" id="SOB59632.1"/>
    </source>
</evidence>
<dbReference type="Gene3D" id="3.40.1260.10">
    <property type="entry name" value="DsrEFH-like"/>
    <property type="match status" value="1"/>
</dbReference>
<accession>A0A2C8FC46</accession>
<protein>
    <submittedName>
        <fullName evidence="1">Putative cytoplasmic protein</fullName>
    </submittedName>
</protein>
<dbReference type="Proteomes" id="UP000219215">
    <property type="component" value="Chromosome DPRO"/>
</dbReference>
<keyword evidence="2" id="KW-1185">Reference proteome</keyword>
<reference evidence="2" key="1">
    <citation type="submission" date="2017-09" db="EMBL/GenBank/DDBJ databases">
        <authorList>
            <person name="Regsiter A."/>
            <person name="William W."/>
        </authorList>
    </citation>
    <scope>NUCLEOTIDE SEQUENCE [LARGE SCALE GENOMIC DNA]</scope>
    <source>
        <strain evidence="2">500-1</strain>
    </source>
</reference>
<evidence type="ECO:0000313" key="2">
    <source>
        <dbReference type="Proteomes" id="UP000219215"/>
    </source>
</evidence>
<proteinExistence type="predicted"/>
<organism evidence="1 2">
    <name type="scientific">Pseudodesulfovibrio profundus</name>
    <dbReference type="NCBI Taxonomy" id="57320"/>
    <lineage>
        <taxon>Bacteria</taxon>
        <taxon>Pseudomonadati</taxon>
        <taxon>Thermodesulfobacteriota</taxon>
        <taxon>Desulfovibrionia</taxon>
        <taxon>Desulfovibrionales</taxon>
        <taxon>Desulfovibrionaceae</taxon>
    </lineage>
</organism>
<dbReference type="OrthoDB" id="9807925at2"/>
<sequence>MFCLYAFNGELMCFVHVLLNAVDMKSKGKEVTIVIEGAAVKLIGELEKESCPFHGPYMKAKEAGLISGACKACSAKLGATEAVETAGLPLLDDMMGHPSMAAYADKGYTIITF</sequence>